<reference evidence="2 3" key="1">
    <citation type="submission" date="2019-10" db="EMBL/GenBank/DDBJ databases">
        <authorList>
            <person name="Palmer J.M."/>
        </authorList>
    </citation>
    <scope>NUCLEOTIDE SEQUENCE [LARGE SCALE GENOMIC DNA]</scope>
    <source>
        <strain evidence="2 3">TWF730</strain>
    </source>
</reference>
<dbReference type="AlphaFoldDB" id="A0AAV9U7Y3"/>
<name>A0AAV9U7Y3_9PEZI</name>
<feature type="compositionally biased region" description="Polar residues" evidence="1">
    <location>
        <begin position="240"/>
        <end position="251"/>
    </location>
</feature>
<gene>
    <name evidence="2" type="ORF">TWF730_002837</name>
</gene>
<comment type="caution">
    <text evidence="2">The sequence shown here is derived from an EMBL/GenBank/DDBJ whole genome shotgun (WGS) entry which is preliminary data.</text>
</comment>
<evidence type="ECO:0000256" key="1">
    <source>
        <dbReference type="SAM" id="MobiDB-lite"/>
    </source>
</evidence>
<dbReference type="PANTHER" id="PTHR36142:SF5">
    <property type="entry name" value="METALLO-BETA-LACTAMASE DOMAIN-CONTAINING PROTEIN"/>
    <property type="match status" value="1"/>
</dbReference>
<organism evidence="2 3">
    <name type="scientific">Orbilia blumenaviensis</name>
    <dbReference type="NCBI Taxonomy" id="1796055"/>
    <lineage>
        <taxon>Eukaryota</taxon>
        <taxon>Fungi</taxon>
        <taxon>Dikarya</taxon>
        <taxon>Ascomycota</taxon>
        <taxon>Pezizomycotina</taxon>
        <taxon>Orbiliomycetes</taxon>
        <taxon>Orbiliales</taxon>
        <taxon>Orbiliaceae</taxon>
        <taxon>Orbilia</taxon>
    </lineage>
</organism>
<accession>A0AAV9U7Y3</accession>
<evidence type="ECO:0000313" key="2">
    <source>
        <dbReference type="EMBL" id="KAK6337438.1"/>
    </source>
</evidence>
<feature type="region of interest" description="Disordered" evidence="1">
    <location>
        <begin position="141"/>
        <end position="165"/>
    </location>
</feature>
<sequence length="494" mass="53728">MPITLRHITADSTWLITLTSPHNPPSHAPFNILVDPWLVGPSEVWHPKFAQNHHTTPSSIPSLADLDPQPDVLLISQTKSDHCNEATCRQLDSKDAKLQVYAVPGADGIVKGWKHFDPVNVHRLRPYTSRKSGRVSRIPIYRTQVSDGSGDDNNKTDRGKDKGGELEEDYTFETDPSVAAVVELAFLPALKPWEIPSIHIGLGITYTPMEGVSNKALPPSPPLTPPTTSLLHPTVPSAHQAPSTITLSTVASNNTSLSPSSQLQSNPGNNTTDKPTHQDSPNRFPKKPSSSSKKKSTNLKQPGPKIALTDSLLYTPHGVPPSALTQYLSSLPLPLTAFLHCFVKVDNPKWLGGTVSSGLPNALKILSELKRIRCEQARLVEEPISPKSSCSVEYPLGVKYLVATHDEEVKLEGFCSHFVKKIKWEAREVSEELTKVAGDEGLDGGRGSRDLNTNSADDKGEEKEEEDMGNVKAWDGPAGVKLLDLEVGGKVMLV</sequence>
<dbReference type="InterPro" id="IPR036866">
    <property type="entry name" value="RibonucZ/Hydroxyglut_hydro"/>
</dbReference>
<evidence type="ECO:0000313" key="3">
    <source>
        <dbReference type="Proteomes" id="UP001373714"/>
    </source>
</evidence>
<dbReference type="Gene3D" id="3.60.15.10">
    <property type="entry name" value="Ribonuclease Z/Hydroxyacylglutathione hydrolase-like"/>
    <property type="match status" value="1"/>
</dbReference>
<feature type="region of interest" description="Disordered" evidence="1">
    <location>
        <begin position="213"/>
        <end position="304"/>
    </location>
</feature>
<dbReference type="EMBL" id="JAVHNS010000013">
    <property type="protein sequence ID" value="KAK6337438.1"/>
    <property type="molecule type" value="Genomic_DNA"/>
</dbReference>
<feature type="compositionally biased region" description="Low complexity" evidence="1">
    <location>
        <begin position="226"/>
        <end position="237"/>
    </location>
</feature>
<dbReference type="PANTHER" id="PTHR36142">
    <property type="entry name" value="METALLO-HYDROLASE/OXIDOREDUCTASE SUPERFAMILY PROTEIN"/>
    <property type="match status" value="1"/>
</dbReference>
<feature type="compositionally biased region" description="Low complexity" evidence="1">
    <location>
        <begin position="252"/>
        <end position="270"/>
    </location>
</feature>
<protein>
    <submittedName>
        <fullName evidence="2">Uncharacterized protein</fullName>
    </submittedName>
</protein>
<feature type="compositionally biased region" description="Basic and acidic residues" evidence="1">
    <location>
        <begin position="152"/>
        <end position="165"/>
    </location>
</feature>
<dbReference type="Proteomes" id="UP001373714">
    <property type="component" value="Unassembled WGS sequence"/>
</dbReference>
<proteinExistence type="predicted"/>
<keyword evidence="3" id="KW-1185">Reference proteome</keyword>
<feature type="region of interest" description="Disordered" evidence="1">
    <location>
        <begin position="438"/>
        <end position="471"/>
    </location>
</feature>